<keyword evidence="4 6" id="KW-0505">Motor protein</keyword>
<dbReference type="GO" id="GO:0007015">
    <property type="term" value="P:actin filament organization"/>
    <property type="evidence" value="ECO:0007669"/>
    <property type="project" value="TreeGrafter"/>
</dbReference>
<evidence type="ECO:0000259" key="7">
    <source>
        <dbReference type="PROSITE" id="PS51456"/>
    </source>
</evidence>
<evidence type="ECO:0000256" key="3">
    <source>
        <dbReference type="ARBA" id="ARBA00023123"/>
    </source>
</evidence>
<dbReference type="Gene3D" id="3.40.850.10">
    <property type="entry name" value="Kinesin motor domain"/>
    <property type="match status" value="1"/>
</dbReference>
<dbReference type="Pfam" id="PF00063">
    <property type="entry name" value="Myosin_head"/>
    <property type="match status" value="1"/>
</dbReference>
<dbReference type="Gene3D" id="1.20.120.720">
    <property type="entry name" value="Myosin VI head, motor domain, U50 subdomain"/>
    <property type="match status" value="1"/>
</dbReference>
<dbReference type="GO" id="GO:0016020">
    <property type="term" value="C:membrane"/>
    <property type="evidence" value="ECO:0007669"/>
    <property type="project" value="TreeGrafter"/>
</dbReference>
<dbReference type="PRINTS" id="PR00193">
    <property type="entry name" value="MYOSINHEAVY"/>
</dbReference>
<evidence type="ECO:0000313" key="8">
    <source>
        <dbReference type="Proteomes" id="UP001165740"/>
    </source>
</evidence>
<evidence type="ECO:0000256" key="2">
    <source>
        <dbReference type="ARBA" id="ARBA00022840"/>
    </source>
</evidence>
<accession>A0A9W2YJC7</accession>
<dbReference type="Gene3D" id="1.20.5.190">
    <property type="match status" value="1"/>
</dbReference>
<evidence type="ECO:0000256" key="1">
    <source>
        <dbReference type="ARBA" id="ARBA00022741"/>
    </source>
</evidence>
<dbReference type="OrthoDB" id="6108017at2759"/>
<keyword evidence="3 6" id="KW-0518">Myosin</keyword>
<comment type="similarity">
    <text evidence="6">Belongs to the TRAFAC class myosin-kinesin ATPase superfamily. Myosin family.</text>
</comment>
<dbReference type="Gene3D" id="1.20.58.530">
    <property type="match status" value="1"/>
</dbReference>
<keyword evidence="8" id="KW-1185">Reference proteome</keyword>
<dbReference type="InterPro" id="IPR027417">
    <property type="entry name" value="P-loop_NTPase"/>
</dbReference>
<feature type="binding site" evidence="6">
    <location>
        <begin position="193"/>
        <end position="200"/>
    </location>
    <ligand>
        <name>ATP</name>
        <dbReference type="ChEBI" id="CHEBI:30616"/>
    </ligand>
</feature>
<dbReference type="SMART" id="SM00015">
    <property type="entry name" value="IQ"/>
    <property type="match status" value="2"/>
</dbReference>
<dbReference type="Proteomes" id="UP001165740">
    <property type="component" value="Chromosome 12"/>
</dbReference>
<protein>
    <submittedName>
        <fullName evidence="9">Unconventional myosin-XIX-like isoform X1</fullName>
    </submittedName>
</protein>
<dbReference type="GO" id="GO:0051015">
    <property type="term" value="F:actin filament binding"/>
    <property type="evidence" value="ECO:0007669"/>
    <property type="project" value="TreeGrafter"/>
</dbReference>
<dbReference type="Gene3D" id="1.10.10.820">
    <property type="match status" value="1"/>
</dbReference>
<dbReference type="PROSITE" id="PS51456">
    <property type="entry name" value="MYOSIN_MOTOR"/>
    <property type="match status" value="1"/>
</dbReference>
<dbReference type="InterPro" id="IPR036961">
    <property type="entry name" value="Kinesin_motor_dom_sf"/>
</dbReference>
<reference evidence="9" key="1">
    <citation type="submission" date="2025-08" db="UniProtKB">
        <authorList>
            <consortium name="RefSeq"/>
        </authorList>
    </citation>
    <scope>IDENTIFICATION</scope>
</reference>
<organism evidence="8 9">
    <name type="scientific">Biomphalaria glabrata</name>
    <name type="common">Bloodfluke planorb</name>
    <name type="synonym">Freshwater snail</name>
    <dbReference type="NCBI Taxonomy" id="6526"/>
    <lineage>
        <taxon>Eukaryota</taxon>
        <taxon>Metazoa</taxon>
        <taxon>Spiralia</taxon>
        <taxon>Lophotrochozoa</taxon>
        <taxon>Mollusca</taxon>
        <taxon>Gastropoda</taxon>
        <taxon>Heterobranchia</taxon>
        <taxon>Euthyneura</taxon>
        <taxon>Panpulmonata</taxon>
        <taxon>Hygrophila</taxon>
        <taxon>Lymnaeoidea</taxon>
        <taxon>Planorbidae</taxon>
        <taxon>Biomphalaria</taxon>
    </lineage>
</organism>
<dbReference type="GeneID" id="106077236"/>
<dbReference type="InterPro" id="IPR001609">
    <property type="entry name" value="Myosin_head_motor_dom-like"/>
</dbReference>
<dbReference type="PANTHER" id="PTHR13140:SF289">
    <property type="entry name" value="UNCONVENTIONAL MYOSIN-XIX"/>
    <property type="match status" value="1"/>
</dbReference>
<evidence type="ECO:0000256" key="5">
    <source>
        <dbReference type="ARBA" id="ARBA00023203"/>
    </source>
</evidence>
<evidence type="ECO:0000256" key="6">
    <source>
        <dbReference type="PROSITE-ProRule" id="PRU00782"/>
    </source>
</evidence>
<dbReference type="CDD" id="cd00124">
    <property type="entry name" value="MYSc"/>
    <property type="match status" value="1"/>
</dbReference>
<evidence type="ECO:0000256" key="4">
    <source>
        <dbReference type="ARBA" id="ARBA00023175"/>
    </source>
</evidence>
<dbReference type="AlphaFoldDB" id="A0A9W2YJC7"/>
<dbReference type="PANTHER" id="PTHR13140">
    <property type="entry name" value="MYOSIN"/>
    <property type="match status" value="1"/>
</dbReference>
<sequence length="1109" mass="125752">MSFNKISQRGGGDGYLSHAQLLGKRKEMKPKAWSNEATRKLTQGQSVYVKDAVEAWIPAVVVEEADSRLTVTVQLADDSIVMRKSSEVLARSEETELFICSSLTELNPVNEASALDCLHQRFSQDIFYTAAGTTIVAVNPFKDVHHLYNQHKIQDYHRPLQTLDPHIFMIGEKAYAHMLREMGNINQSIVVSGESGAGKTVSAKHLLKYLTIVSSPENEIKYVQLHLECSIPASVIERRVLDSNPILESFGNAATPRNENSSRFGKFIQLQFHRNGYILGGVIQTYLLEKTRVVHQGPGENNFHIFYQLMSLGDIDQVPSWLVAVRAEVQHSGLDCTVPQQAETLSVLQTVEAMSDIGVSTSQQVSIFKILLAILHLSTMKFISIKDGEACTFSDTEDTDQFVYVSSRTKEECCRLLGISALSLHHALLNRKIVTGTKAHQSVYVKPVTVAEAQSRRDSLAMLLYSRIFDWLVNFINTQIKADTFDHCINLLDIYGFETFEINNLEQLCINYANERLQQHYVTHFLRDLQTEYELEQITWTPIEYKDNKTCVETLHGPSGVFGILNEEVTLNRASDDSILCGRIITGCGAKGVVRKHGAGTFETKFIVRHYAGDVVYSVEKAVKKNKDNIPPELIALVATSEDSFLQDLFTNDEFSYTEQSLTPTKTKKKITVLTKFKSSLDRLMQSLERSDVHFIRCIKPNTNNRPGVFDRTYVLQQLEACGTLETVNICRLGYPARMDYKDFIQRYGFLARLSNAYVVKKFTTEASINNNCVGTEAEQDEFFQKVESQMSHFDLPFLNSGHKRLKKISVPSTDQSYRQCATVLVCIFPLEELHNAHAQFGKHKIFLTQTQMDHLEHTRASIIALLIARVQASWRAFSLQRSFCRYKVAALKIQAAWRRHSAQVHFCEVKLGSIKIQRAWRGYKLRCAVKTLVKLSHVLKRSLIYWTRRHRFKTALQKLHIQKLKEISSQAALSQELNTSELTVLPDLNLKESHEKARTSKKLKDQIDHNMVEDFSDTGSVCSDDSGVMIRDDLQSLAGDPAIESPPMKKHFTLRRDLRIGNGIITCRCLTKPGFRFHARRSVLKYGHFVGYPDVTLGLLDILQDDLE</sequence>
<dbReference type="GO" id="GO:0000146">
    <property type="term" value="F:microfilament motor activity"/>
    <property type="evidence" value="ECO:0007669"/>
    <property type="project" value="TreeGrafter"/>
</dbReference>
<dbReference type="SUPFAM" id="SSF52540">
    <property type="entry name" value="P-loop containing nucleoside triphosphate hydrolases"/>
    <property type="match status" value="1"/>
</dbReference>
<dbReference type="OMA" id="KVACKDE"/>
<dbReference type="Gene3D" id="6.20.240.20">
    <property type="match status" value="1"/>
</dbReference>
<dbReference type="InterPro" id="IPR000048">
    <property type="entry name" value="IQ_motif_EF-hand-BS"/>
</dbReference>
<dbReference type="Pfam" id="PF00612">
    <property type="entry name" value="IQ"/>
    <property type="match status" value="2"/>
</dbReference>
<gene>
    <name evidence="9" type="primary">LOC106077236</name>
</gene>
<dbReference type="GO" id="GO:0016459">
    <property type="term" value="C:myosin complex"/>
    <property type="evidence" value="ECO:0007669"/>
    <property type="project" value="UniProtKB-KW"/>
</dbReference>
<evidence type="ECO:0000313" key="9">
    <source>
        <dbReference type="RefSeq" id="XP_055862878.1"/>
    </source>
</evidence>
<dbReference type="SMART" id="SM00242">
    <property type="entry name" value="MYSc"/>
    <property type="match status" value="1"/>
</dbReference>
<dbReference type="PROSITE" id="PS50096">
    <property type="entry name" value="IQ"/>
    <property type="match status" value="1"/>
</dbReference>
<keyword evidence="1 6" id="KW-0547">Nucleotide-binding</keyword>
<name>A0A9W2YJC7_BIOGL</name>
<dbReference type="RefSeq" id="XP_055862878.1">
    <property type="nucleotide sequence ID" value="XM_056006903.1"/>
</dbReference>
<keyword evidence="2 6" id="KW-0067">ATP-binding</keyword>
<feature type="domain" description="Myosin motor" evidence="7">
    <location>
        <begin position="98"/>
        <end position="861"/>
    </location>
</feature>
<proteinExistence type="inferred from homology"/>
<dbReference type="GO" id="GO:0005524">
    <property type="term" value="F:ATP binding"/>
    <property type="evidence" value="ECO:0007669"/>
    <property type="project" value="UniProtKB-UniRule"/>
</dbReference>
<keyword evidence="5 6" id="KW-0009">Actin-binding</keyword>
<dbReference type="GO" id="GO:0005737">
    <property type="term" value="C:cytoplasm"/>
    <property type="evidence" value="ECO:0007669"/>
    <property type="project" value="TreeGrafter"/>
</dbReference>
<feature type="region of interest" description="Actin-binding" evidence="6">
    <location>
        <begin position="681"/>
        <end position="703"/>
    </location>
</feature>